<accession>A0A401RTS1</accession>
<evidence type="ECO:0000313" key="3">
    <source>
        <dbReference type="Proteomes" id="UP000287033"/>
    </source>
</evidence>
<proteinExistence type="predicted"/>
<gene>
    <name evidence="2" type="ORF">chiPu_0020002</name>
</gene>
<sequence length="102" mass="11144">MRSSTSSGTPHCACFGRPARLHCACAALDVLWKSTASPQCGSRPLGPTCYTDPPKGNPPTTIPLPLYIYPPITTPDLHIPRRRSRGVKDFRARSRGAPFRAR</sequence>
<comment type="caution">
    <text evidence="2">The sequence shown here is derived from an EMBL/GenBank/DDBJ whole genome shotgun (WGS) entry which is preliminary data.</text>
</comment>
<dbReference type="Proteomes" id="UP000287033">
    <property type="component" value="Unassembled WGS sequence"/>
</dbReference>
<name>A0A401RTS1_CHIPU</name>
<organism evidence="2 3">
    <name type="scientific">Chiloscyllium punctatum</name>
    <name type="common">Brownbanded bambooshark</name>
    <name type="synonym">Hemiscyllium punctatum</name>
    <dbReference type="NCBI Taxonomy" id="137246"/>
    <lineage>
        <taxon>Eukaryota</taxon>
        <taxon>Metazoa</taxon>
        <taxon>Chordata</taxon>
        <taxon>Craniata</taxon>
        <taxon>Vertebrata</taxon>
        <taxon>Chondrichthyes</taxon>
        <taxon>Elasmobranchii</taxon>
        <taxon>Galeomorphii</taxon>
        <taxon>Galeoidea</taxon>
        <taxon>Orectolobiformes</taxon>
        <taxon>Hemiscylliidae</taxon>
        <taxon>Chiloscyllium</taxon>
    </lineage>
</organism>
<evidence type="ECO:0000256" key="1">
    <source>
        <dbReference type="SAM" id="MobiDB-lite"/>
    </source>
</evidence>
<feature type="region of interest" description="Disordered" evidence="1">
    <location>
        <begin position="77"/>
        <end position="102"/>
    </location>
</feature>
<reference evidence="2 3" key="1">
    <citation type="journal article" date="2018" name="Nat. Ecol. Evol.">
        <title>Shark genomes provide insights into elasmobranch evolution and the origin of vertebrates.</title>
        <authorList>
            <person name="Hara Y"/>
            <person name="Yamaguchi K"/>
            <person name="Onimaru K"/>
            <person name="Kadota M"/>
            <person name="Koyanagi M"/>
            <person name="Keeley SD"/>
            <person name="Tatsumi K"/>
            <person name="Tanaka K"/>
            <person name="Motone F"/>
            <person name="Kageyama Y"/>
            <person name="Nozu R"/>
            <person name="Adachi N"/>
            <person name="Nishimura O"/>
            <person name="Nakagawa R"/>
            <person name="Tanegashima C"/>
            <person name="Kiyatake I"/>
            <person name="Matsumoto R"/>
            <person name="Murakumo K"/>
            <person name="Nishida K"/>
            <person name="Terakita A"/>
            <person name="Kuratani S"/>
            <person name="Sato K"/>
            <person name="Hyodo S Kuraku.S."/>
        </authorList>
    </citation>
    <scope>NUCLEOTIDE SEQUENCE [LARGE SCALE GENOMIC DNA]</scope>
</reference>
<keyword evidence="3" id="KW-1185">Reference proteome</keyword>
<dbReference type="EMBL" id="BEZZ01002284">
    <property type="protein sequence ID" value="GCC21530.1"/>
    <property type="molecule type" value="Genomic_DNA"/>
</dbReference>
<protein>
    <submittedName>
        <fullName evidence="2">Uncharacterized protein</fullName>
    </submittedName>
</protein>
<dbReference type="AlphaFoldDB" id="A0A401RTS1"/>
<evidence type="ECO:0000313" key="2">
    <source>
        <dbReference type="EMBL" id="GCC21530.1"/>
    </source>
</evidence>